<feature type="repeat" description="ANK" evidence="3">
    <location>
        <begin position="215"/>
        <end position="247"/>
    </location>
</feature>
<dbReference type="VEuPathDB" id="FungiDB:EMCG_02655"/>
<feature type="repeat" description="ANK" evidence="3">
    <location>
        <begin position="84"/>
        <end position="116"/>
    </location>
</feature>
<proteinExistence type="predicted"/>
<dbReference type="AlphaFoldDB" id="A0A0G2HYR1"/>
<accession>A0A0G2HYR1</accession>
<feature type="repeat" description="ANK" evidence="3">
    <location>
        <begin position="281"/>
        <end position="313"/>
    </location>
</feature>
<dbReference type="Gene3D" id="1.25.40.20">
    <property type="entry name" value="Ankyrin repeat-containing domain"/>
    <property type="match status" value="6"/>
</dbReference>
<dbReference type="SMART" id="SM00248">
    <property type="entry name" value="ANK"/>
    <property type="match status" value="17"/>
</dbReference>
<dbReference type="Proteomes" id="UP000034164">
    <property type="component" value="Unassembled WGS sequence"/>
</dbReference>
<evidence type="ECO:0000313" key="4">
    <source>
        <dbReference type="EMBL" id="KKZ62945.1"/>
    </source>
</evidence>
<evidence type="ECO:0000313" key="5">
    <source>
        <dbReference type="Proteomes" id="UP000034164"/>
    </source>
</evidence>
<keyword evidence="2 3" id="KW-0040">ANK repeat</keyword>
<dbReference type="SUPFAM" id="SSF48403">
    <property type="entry name" value="Ankyrin repeat"/>
    <property type="match status" value="3"/>
</dbReference>
<gene>
    <name evidence="4" type="ORF">EMCG_02655</name>
</gene>
<feature type="repeat" description="ANK" evidence="3">
    <location>
        <begin position="352"/>
        <end position="384"/>
    </location>
</feature>
<dbReference type="InterPro" id="IPR002110">
    <property type="entry name" value="Ankyrin_rpt"/>
</dbReference>
<reference evidence="5" key="1">
    <citation type="journal article" date="2015" name="PLoS Genet.">
        <title>The dynamic genome and transcriptome of the human fungal pathogen Blastomyces and close relative Emmonsia.</title>
        <authorList>
            <person name="Munoz J.F."/>
            <person name="Gauthier G.M."/>
            <person name="Desjardins C.A."/>
            <person name="Gallo J.E."/>
            <person name="Holder J."/>
            <person name="Sullivan T.D."/>
            <person name="Marty A.J."/>
            <person name="Carmen J.C."/>
            <person name="Chen Z."/>
            <person name="Ding L."/>
            <person name="Gujja S."/>
            <person name="Magrini V."/>
            <person name="Misas E."/>
            <person name="Mitreva M."/>
            <person name="Priest M."/>
            <person name="Saif S."/>
            <person name="Whiston E.A."/>
            <person name="Young S."/>
            <person name="Zeng Q."/>
            <person name="Goldman W.E."/>
            <person name="Mardis E.R."/>
            <person name="Taylor J.W."/>
            <person name="McEwen J.G."/>
            <person name="Clay O.K."/>
            <person name="Klein B.S."/>
            <person name="Cuomo C.A."/>
        </authorList>
    </citation>
    <scope>NUCLEOTIDE SEQUENCE [LARGE SCALE GENOMIC DNA]</scope>
    <source>
        <strain evidence="5">UAMH 3008</strain>
    </source>
</reference>
<feature type="repeat" description="ANK" evidence="3">
    <location>
        <begin position="150"/>
        <end position="182"/>
    </location>
</feature>
<protein>
    <submittedName>
        <fullName evidence="4">Uncharacterized protein</fullName>
    </submittedName>
</protein>
<dbReference type="PANTHER" id="PTHR24126:SF14">
    <property type="entry name" value="ANK_REP_REGION DOMAIN-CONTAINING PROTEIN"/>
    <property type="match status" value="1"/>
</dbReference>
<feature type="repeat" description="ANK" evidence="3">
    <location>
        <begin position="248"/>
        <end position="280"/>
    </location>
</feature>
<sequence>MRPLNLFDLPPEILIQIIYLLLPFDIIPALHAANGLARCITRQHVLVQDGDGNTILHYLASDGQDNLIKQFLSRRVNCSIANISGLTPLIMAVHKKHGGVVRLLLQAGADISTLYPNGQTIMLNMKNCLNTRIVKLLIDAGANISSCNGQGETVLVHAIRTQKRAVARVLIEAGADVNVQVREGSAWMLAVFNGDDKMVELLVEAGADTNARWMDERTPLEIAARRNHCQILRTLLDAGAAVSAQCDGGTTALHAAAEQGHEAGVRLLLDAGADVHLMRTDRSTALHSAVRSGNTTIIRMLLDAGADLSAYNIAGPTILLQAINRHPHSPAIGPLIKLFINSGIDLSAKDHCERMALHIAASQGLHEVVKLLIKAGIDSSTSCHLGMTALHHVARYPGLSGSSIAYSLLDVSANPSARDLEACTAVNLASRYGEYHTLLCLLDSPIGVSATDNCGRTALHHAVEWGWEDGIQALLHAGVDVSIQTNHGWTAQNLAARGNLHSVAKMIHDAEVKAEPTVLSQACLGFVILSHQLEDTELPLDQNLRHLHTKCHRAGTSHSLIDAIQDLSAIGDIERIKTLFETWTTEMSQTLPPGDISSLHVVQEAVTAAARNRHAPVVAYFLSLGVPITHILVQGAKDGGSTEPFQVLLDHGWDINTRYESKSSSLMLCLGNELLVNWHLEHGADTSLCNLYGYNILEISALSGDLDMVALLIKHGMDPRNSRALITATGRGSYQMGCHGAGGNRLTLMRYLLDRGVDINRVEQPYKFFTFVQCEKGTVLHAAIEAGCPVQVEFLLQRGADRNIGNPTPLEYAQLLKSSDAIGILLNE</sequence>
<feature type="repeat" description="ANK" evidence="3">
    <location>
        <begin position="775"/>
        <end position="807"/>
    </location>
</feature>
<dbReference type="OrthoDB" id="366390at2759"/>
<keyword evidence="1" id="KW-0677">Repeat</keyword>
<comment type="caution">
    <text evidence="4">The sequence shown here is derived from an EMBL/GenBank/DDBJ whole genome shotgun (WGS) entry which is preliminary data.</text>
</comment>
<organism evidence="4 5">
    <name type="scientific">[Emmonsia] crescens</name>
    <dbReference type="NCBI Taxonomy" id="73230"/>
    <lineage>
        <taxon>Eukaryota</taxon>
        <taxon>Fungi</taxon>
        <taxon>Dikarya</taxon>
        <taxon>Ascomycota</taxon>
        <taxon>Pezizomycotina</taxon>
        <taxon>Eurotiomycetes</taxon>
        <taxon>Eurotiomycetidae</taxon>
        <taxon>Onygenales</taxon>
        <taxon>Ajellomycetaceae</taxon>
        <taxon>Emergomyces</taxon>
    </lineage>
</organism>
<evidence type="ECO:0000256" key="2">
    <source>
        <dbReference type="ARBA" id="ARBA00023043"/>
    </source>
</evidence>
<dbReference type="InterPro" id="IPR036770">
    <property type="entry name" value="Ankyrin_rpt-contain_sf"/>
</dbReference>
<dbReference type="PROSITE" id="PS50088">
    <property type="entry name" value="ANK_REPEAT"/>
    <property type="match status" value="8"/>
</dbReference>
<dbReference type="EMBL" id="LCZI01001016">
    <property type="protein sequence ID" value="KKZ62945.1"/>
    <property type="molecule type" value="Genomic_DNA"/>
</dbReference>
<feature type="repeat" description="ANK" evidence="3">
    <location>
        <begin position="454"/>
        <end position="486"/>
    </location>
</feature>
<dbReference type="Pfam" id="PF00023">
    <property type="entry name" value="Ank"/>
    <property type="match status" value="2"/>
</dbReference>
<name>A0A0G2HYR1_9EURO</name>
<evidence type="ECO:0000256" key="3">
    <source>
        <dbReference type="PROSITE-ProRule" id="PRU00023"/>
    </source>
</evidence>
<dbReference type="Pfam" id="PF12796">
    <property type="entry name" value="Ank_2"/>
    <property type="match status" value="4"/>
</dbReference>
<dbReference type="PROSITE" id="PS50297">
    <property type="entry name" value="ANK_REP_REGION"/>
    <property type="match status" value="7"/>
</dbReference>
<dbReference type="PRINTS" id="PR01415">
    <property type="entry name" value="ANKYRIN"/>
</dbReference>
<evidence type="ECO:0000256" key="1">
    <source>
        <dbReference type="ARBA" id="ARBA00022737"/>
    </source>
</evidence>
<dbReference type="PANTHER" id="PTHR24126">
    <property type="entry name" value="ANKYRIN REPEAT, PH AND SEC7 DOMAIN CONTAINING PROTEIN SECG-RELATED"/>
    <property type="match status" value="1"/>
</dbReference>